<dbReference type="EMBL" id="ACYE01000419">
    <property type="protein sequence ID" value="EFE38154.1"/>
    <property type="molecule type" value="Genomic_DNA"/>
</dbReference>
<reference evidence="3" key="1">
    <citation type="journal article" date="2011" name="Genome Biol.">
        <title>Comparative and functional genomics provide insights into the pathogenicity of dermatophytic fungi.</title>
        <authorList>
            <person name="Burmester A."/>
            <person name="Shelest E."/>
            <person name="Gloeckner G."/>
            <person name="Heddergott C."/>
            <person name="Schindler S."/>
            <person name="Staib P."/>
            <person name="Heidel A."/>
            <person name="Felder M."/>
            <person name="Petzold A."/>
            <person name="Szafranski K."/>
            <person name="Feuermann M."/>
            <person name="Pedruzzi I."/>
            <person name="Priebe S."/>
            <person name="Groth M."/>
            <person name="Winkler R."/>
            <person name="Li W."/>
            <person name="Kniemeyer O."/>
            <person name="Schroeckh V."/>
            <person name="Hertweck C."/>
            <person name="Hube B."/>
            <person name="White T.C."/>
            <person name="Platzer M."/>
            <person name="Guthke R."/>
            <person name="Heitman J."/>
            <person name="Woestemeyer J."/>
            <person name="Zipfel P.F."/>
            <person name="Monod M."/>
            <person name="Brakhage A.A."/>
        </authorList>
    </citation>
    <scope>NUCLEOTIDE SEQUENCE [LARGE SCALE GENOMIC DNA]</scope>
    <source>
        <strain evidence="3">HKI 0517</strain>
    </source>
</reference>
<feature type="compositionally biased region" description="Basic residues" evidence="1">
    <location>
        <begin position="79"/>
        <end position="94"/>
    </location>
</feature>
<dbReference type="AlphaFoldDB" id="D4DJ15"/>
<feature type="region of interest" description="Disordered" evidence="1">
    <location>
        <begin position="32"/>
        <end position="122"/>
    </location>
</feature>
<comment type="caution">
    <text evidence="2">The sequence shown here is derived from an EMBL/GenBank/DDBJ whole genome shotgun (WGS) entry which is preliminary data.</text>
</comment>
<feature type="compositionally biased region" description="Low complexity" evidence="1">
    <location>
        <begin position="95"/>
        <end position="104"/>
    </location>
</feature>
<dbReference type="RefSeq" id="XP_003018799.1">
    <property type="nucleotide sequence ID" value="XM_003018753.1"/>
</dbReference>
<dbReference type="Proteomes" id="UP000008383">
    <property type="component" value="Unassembled WGS sequence"/>
</dbReference>
<dbReference type="KEGG" id="tve:TRV_07180"/>
<gene>
    <name evidence="2" type="ORF">TRV_07180</name>
</gene>
<protein>
    <submittedName>
        <fullName evidence="2">Uncharacterized protein</fullName>
    </submittedName>
</protein>
<organism evidence="2 3">
    <name type="scientific">Trichophyton verrucosum (strain HKI 0517)</name>
    <dbReference type="NCBI Taxonomy" id="663202"/>
    <lineage>
        <taxon>Eukaryota</taxon>
        <taxon>Fungi</taxon>
        <taxon>Dikarya</taxon>
        <taxon>Ascomycota</taxon>
        <taxon>Pezizomycotina</taxon>
        <taxon>Eurotiomycetes</taxon>
        <taxon>Eurotiomycetidae</taxon>
        <taxon>Onygenales</taxon>
        <taxon>Arthrodermataceae</taxon>
        <taxon>Trichophyton</taxon>
    </lineage>
</organism>
<dbReference type="HOGENOM" id="CLU_2028411_0_0_1"/>
<sequence>MEGGPCPKSRANKPASCYFVAVVVVVAAAAAAGSSASPYKPRSRNRHAAHQPGIQSYRALRRKRAGMKLNGMFTQSSLKNKKKKRRGGMQKGCRRTSTSTTQKTKQNKLMSPGRRPSRQHDD</sequence>
<proteinExistence type="predicted"/>
<accession>D4DJ15</accession>
<name>D4DJ15_TRIVH</name>
<evidence type="ECO:0000313" key="3">
    <source>
        <dbReference type="Proteomes" id="UP000008383"/>
    </source>
</evidence>
<dbReference type="GeneID" id="9581200"/>
<evidence type="ECO:0000313" key="2">
    <source>
        <dbReference type="EMBL" id="EFE38154.1"/>
    </source>
</evidence>
<evidence type="ECO:0000256" key="1">
    <source>
        <dbReference type="SAM" id="MobiDB-lite"/>
    </source>
</evidence>
<keyword evidence="3" id="KW-1185">Reference proteome</keyword>